<evidence type="ECO:0000256" key="3">
    <source>
        <dbReference type="ARBA" id="ARBA00022737"/>
    </source>
</evidence>
<dbReference type="FunFam" id="2.10.25.10:FF:000321">
    <property type="entry name" value="Protein delta homolog 1"/>
    <property type="match status" value="1"/>
</dbReference>
<feature type="disulfide bond" evidence="6">
    <location>
        <begin position="208"/>
        <end position="217"/>
    </location>
</feature>
<reference evidence="9" key="1">
    <citation type="submission" date="2021-02" db="EMBL/GenBank/DDBJ databases">
        <authorList>
            <person name="Nowell W R."/>
        </authorList>
    </citation>
    <scope>NUCLEOTIDE SEQUENCE</scope>
</reference>
<keyword evidence="11" id="KW-1185">Reference proteome</keyword>
<feature type="disulfide bond" evidence="6">
    <location>
        <begin position="250"/>
        <end position="259"/>
    </location>
</feature>
<dbReference type="InterPro" id="IPR013032">
    <property type="entry name" value="EGF-like_CS"/>
</dbReference>
<evidence type="ECO:0000256" key="5">
    <source>
        <dbReference type="ARBA" id="ARBA00023180"/>
    </source>
</evidence>
<dbReference type="CDD" id="cd00054">
    <property type="entry name" value="EGF_CA"/>
    <property type="match status" value="2"/>
</dbReference>
<dbReference type="InterPro" id="IPR002557">
    <property type="entry name" value="Chitin-bd_dom"/>
</dbReference>
<evidence type="ECO:0000259" key="7">
    <source>
        <dbReference type="PROSITE" id="PS50026"/>
    </source>
</evidence>
<feature type="domain" description="Chitin-binding type-2" evidence="8">
    <location>
        <begin position="1"/>
        <end position="52"/>
    </location>
</feature>
<dbReference type="Gene3D" id="2.170.140.10">
    <property type="entry name" value="Chitin binding domain"/>
    <property type="match status" value="1"/>
</dbReference>
<keyword evidence="2" id="KW-0732">Signal</keyword>
<dbReference type="FunFam" id="2.10.25.10:FF:000066">
    <property type="entry name" value="FAT atypical cadherin 4"/>
    <property type="match status" value="1"/>
</dbReference>
<feature type="non-terminal residue" evidence="9">
    <location>
        <position position="1"/>
    </location>
</feature>
<dbReference type="Pfam" id="PF12661">
    <property type="entry name" value="hEGF"/>
    <property type="match status" value="1"/>
</dbReference>
<dbReference type="Pfam" id="PF01607">
    <property type="entry name" value="CBM_14"/>
    <property type="match status" value="1"/>
</dbReference>
<dbReference type="InterPro" id="IPR036508">
    <property type="entry name" value="Chitin-bd_dom_sf"/>
</dbReference>
<dbReference type="PROSITE" id="PS00022">
    <property type="entry name" value="EGF_1"/>
    <property type="match status" value="3"/>
</dbReference>
<organism evidence="9 11">
    <name type="scientific">Didymodactylos carnosus</name>
    <dbReference type="NCBI Taxonomy" id="1234261"/>
    <lineage>
        <taxon>Eukaryota</taxon>
        <taxon>Metazoa</taxon>
        <taxon>Spiralia</taxon>
        <taxon>Gnathifera</taxon>
        <taxon>Rotifera</taxon>
        <taxon>Eurotatoria</taxon>
        <taxon>Bdelloidea</taxon>
        <taxon>Philodinida</taxon>
        <taxon>Philodinidae</taxon>
        <taxon>Didymodactylos</taxon>
    </lineage>
</organism>
<gene>
    <name evidence="9" type="ORF">GPM918_LOCUS34229</name>
    <name evidence="10" type="ORF">SRO942_LOCUS34926</name>
</gene>
<dbReference type="Gene3D" id="2.10.25.10">
    <property type="entry name" value="Laminin"/>
    <property type="match status" value="3"/>
</dbReference>
<name>A0A815NDY3_9BILA</name>
<evidence type="ECO:0000313" key="10">
    <source>
        <dbReference type="EMBL" id="CAF4314317.1"/>
    </source>
</evidence>
<feature type="disulfide bond" evidence="6">
    <location>
        <begin position="229"/>
        <end position="239"/>
    </location>
</feature>
<keyword evidence="5" id="KW-0325">Glycoprotein</keyword>
<dbReference type="SMART" id="SM00179">
    <property type="entry name" value="EGF_CA"/>
    <property type="match status" value="2"/>
</dbReference>
<evidence type="ECO:0000256" key="4">
    <source>
        <dbReference type="ARBA" id="ARBA00023157"/>
    </source>
</evidence>
<protein>
    <submittedName>
        <fullName evidence="9">Uncharacterized protein</fullName>
    </submittedName>
</protein>
<evidence type="ECO:0000256" key="6">
    <source>
        <dbReference type="PROSITE-ProRule" id="PRU00076"/>
    </source>
</evidence>
<dbReference type="AlphaFoldDB" id="A0A815NDY3"/>
<feature type="domain" description="EGF-like" evidence="7">
    <location>
        <begin position="182"/>
        <end position="218"/>
    </location>
</feature>
<dbReference type="SMART" id="SM00181">
    <property type="entry name" value="EGF"/>
    <property type="match status" value="4"/>
</dbReference>
<evidence type="ECO:0000313" key="11">
    <source>
        <dbReference type="Proteomes" id="UP000663829"/>
    </source>
</evidence>
<dbReference type="Proteomes" id="UP000681722">
    <property type="component" value="Unassembled WGS sequence"/>
</dbReference>
<dbReference type="EMBL" id="CAJNOQ010018816">
    <property type="protein sequence ID" value="CAF1436970.1"/>
    <property type="molecule type" value="Genomic_DNA"/>
</dbReference>
<dbReference type="OrthoDB" id="283575at2759"/>
<proteinExistence type="predicted"/>
<dbReference type="SUPFAM" id="SSF57625">
    <property type="entry name" value="Invertebrate chitin-binding proteins"/>
    <property type="match status" value="1"/>
</dbReference>
<dbReference type="PANTHER" id="PTHR12916:SF4">
    <property type="entry name" value="UNINFLATABLE, ISOFORM C"/>
    <property type="match status" value="1"/>
</dbReference>
<dbReference type="GO" id="GO:0005576">
    <property type="term" value="C:extracellular region"/>
    <property type="evidence" value="ECO:0007669"/>
    <property type="project" value="InterPro"/>
</dbReference>
<dbReference type="PANTHER" id="PTHR12916">
    <property type="entry name" value="CYTOCHROME C OXIDASE POLYPEPTIDE VIC-2"/>
    <property type="match status" value="1"/>
</dbReference>
<dbReference type="InterPro" id="IPR001881">
    <property type="entry name" value="EGF-like_Ca-bd_dom"/>
</dbReference>
<evidence type="ECO:0000313" key="9">
    <source>
        <dbReference type="EMBL" id="CAF1436970.1"/>
    </source>
</evidence>
<evidence type="ECO:0000256" key="1">
    <source>
        <dbReference type="ARBA" id="ARBA00022536"/>
    </source>
</evidence>
<evidence type="ECO:0000259" key="8">
    <source>
        <dbReference type="PROSITE" id="PS50940"/>
    </source>
</evidence>
<sequence length="266" mass="28428">QQCEDFSADGDCRKFIRCFSNLRVKFTCGIGTAWDKNLKTCVHREWVESCSAKARAADEDALSNLTLSRSISEASESGVIVTPKQFACSSYCLYGGSCKVVVNAVQCQCPSNIQCQAVVIKPSPCATSPCSNGGLCQNSGASFACRCPLGFIGLTCQVRIDPCAAQPCKNGGQCIPTGTINAPKFCTPNPCMNGGKCISTKDGYKCACENGSGGILCEQIQRSADYKYCLLDCQNGGTCVYIGTTPSCRCPEGRNGRLCEKRTQFF</sequence>
<dbReference type="GO" id="GO:0008061">
    <property type="term" value="F:chitin binding"/>
    <property type="evidence" value="ECO:0007669"/>
    <property type="project" value="InterPro"/>
</dbReference>
<comment type="caution">
    <text evidence="9">The sequence shown here is derived from an EMBL/GenBank/DDBJ whole genome shotgun (WGS) entry which is preliminary data.</text>
</comment>
<dbReference type="GO" id="GO:0005509">
    <property type="term" value="F:calcium ion binding"/>
    <property type="evidence" value="ECO:0007669"/>
    <property type="project" value="InterPro"/>
</dbReference>
<dbReference type="Pfam" id="PF00008">
    <property type="entry name" value="EGF"/>
    <property type="match status" value="3"/>
</dbReference>
<keyword evidence="3" id="KW-0677">Repeat</keyword>
<dbReference type="InterPro" id="IPR000152">
    <property type="entry name" value="EGF-type_Asp/Asn_hydroxyl_site"/>
</dbReference>
<dbReference type="SMART" id="SM00494">
    <property type="entry name" value="ChtBD2"/>
    <property type="match status" value="1"/>
</dbReference>
<dbReference type="SUPFAM" id="SSF57196">
    <property type="entry name" value="EGF/Laminin"/>
    <property type="match status" value="3"/>
</dbReference>
<dbReference type="PROSITE" id="PS01186">
    <property type="entry name" value="EGF_2"/>
    <property type="match status" value="1"/>
</dbReference>
<accession>A0A815NDY3</accession>
<dbReference type="Proteomes" id="UP000663829">
    <property type="component" value="Unassembled WGS sequence"/>
</dbReference>
<dbReference type="EMBL" id="CAJOBC010084256">
    <property type="protein sequence ID" value="CAF4314317.1"/>
    <property type="molecule type" value="Genomic_DNA"/>
</dbReference>
<dbReference type="InterPro" id="IPR000742">
    <property type="entry name" value="EGF"/>
</dbReference>
<dbReference type="PROSITE" id="PS50026">
    <property type="entry name" value="EGF_3"/>
    <property type="match status" value="3"/>
</dbReference>
<evidence type="ECO:0000256" key="2">
    <source>
        <dbReference type="ARBA" id="ARBA00022729"/>
    </source>
</evidence>
<comment type="caution">
    <text evidence="6">Lacks conserved residue(s) required for the propagation of feature annotation.</text>
</comment>
<feature type="domain" description="EGF-like" evidence="7">
    <location>
        <begin position="225"/>
        <end position="260"/>
    </location>
</feature>
<keyword evidence="4 6" id="KW-1015">Disulfide bond</keyword>
<feature type="domain" description="EGF-like" evidence="7">
    <location>
        <begin position="121"/>
        <end position="157"/>
    </location>
</feature>
<dbReference type="PROSITE" id="PS50940">
    <property type="entry name" value="CHIT_BIND_II"/>
    <property type="match status" value="1"/>
</dbReference>
<keyword evidence="1 6" id="KW-0245">EGF-like domain</keyword>
<feature type="disulfide bond" evidence="6">
    <location>
        <begin position="147"/>
        <end position="156"/>
    </location>
</feature>
<dbReference type="PROSITE" id="PS00010">
    <property type="entry name" value="ASX_HYDROXYL"/>
    <property type="match status" value="1"/>
</dbReference>